<evidence type="ECO:0000313" key="2">
    <source>
        <dbReference type="Proteomes" id="UP000824120"/>
    </source>
</evidence>
<organism evidence="1 2">
    <name type="scientific">Solanum commersonii</name>
    <name type="common">Commerson's wild potato</name>
    <name type="synonym">Commerson's nightshade</name>
    <dbReference type="NCBI Taxonomy" id="4109"/>
    <lineage>
        <taxon>Eukaryota</taxon>
        <taxon>Viridiplantae</taxon>
        <taxon>Streptophyta</taxon>
        <taxon>Embryophyta</taxon>
        <taxon>Tracheophyta</taxon>
        <taxon>Spermatophyta</taxon>
        <taxon>Magnoliopsida</taxon>
        <taxon>eudicotyledons</taxon>
        <taxon>Gunneridae</taxon>
        <taxon>Pentapetalae</taxon>
        <taxon>asterids</taxon>
        <taxon>lamiids</taxon>
        <taxon>Solanales</taxon>
        <taxon>Solanaceae</taxon>
        <taxon>Solanoideae</taxon>
        <taxon>Solaneae</taxon>
        <taxon>Solanum</taxon>
    </lineage>
</organism>
<dbReference type="OrthoDB" id="1302551at2759"/>
<comment type="caution">
    <text evidence="1">The sequence shown here is derived from an EMBL/GenBank/DDBJ whole genome shotgun (WGS) entry which is preliminary data.</text>
</comment>
<dbReference type="EMBL" id="JACXVP010000011">
    <property type="protein sequence ID" value="KAG5578054.1"/>
    <property type="molecule type" value="Genomic_DNA"/>
</dbReference>
<name>A0A9J5WSX5_SOLCO</name>
<gene>
    <name evidence="1" type="ORF">H5410_058188</name>
</gene>
<proteinExistence type="predicted"/>
<dbReference type="Proteomes" id="UP000824120">
    <property type="component" value="Chromosome 11"/>
</dbReference>
<accession>A0A9J5WSX5</accession>
<evidence type="ECO:0000313" key="1">
    <source>
        <dbReference type="EMBL" id="KAG5578054.1"/>
    </source>
</evidence>
<keyword evidence="2" id="KW-1185">Reference proteome</keyword>
<protein>
    <submittedName>
        <fullName evidence="1">Uncharacterized protein</fullName>
    </submittedName>
</protein>
<sequence>MLIVNGCYMLLSRDSVISSVKNYHPAHKWIPLNDRIVSQPYIRIWKIQDLVRKTLGLYVGKILCNKAKQRIMKEDMGDWKVEFARLCDYADMIKQTNHEALVG</sequence>
<reference evidence="1 2" key="1">
    <citation type="submission" date="2020-09" db="EMBL/GenBank/DDBJ databases">
        <title>De no assembly of potato wild relative species, Solanum commersonii.</title>
        <authorList>
            <person name="Cho K."/>
        </authorList>
    </citation>
    <scope>NUCLEOTIDE SEQUENCE [LARGE SCALE GENOMIC DNA]</scope>
    <source>
        <strain evidence="1">LZ3.2</strain>
        <tissue evidence="1">Leaf</tissue>
    </source>
</reference>
<dbReference type="AlphaFoldDB" id="A0A9J5WSX5"/>